<feature type="transmembrane region" description="Helical" evidence="1">
    <location>
        <begin position="375"/>
        <end position="394"/>
    </location>
</feature>
<feature type="transmembrane region" description="Helical" evidence="1">
    <location>
        <begin position="196"/>
        <end position="216"/>
    </location>
</feature>
<keyword evidence="1" id="KW-1133">Transmembrane helix</keyword>
<feature type="transmembrane region" description="Helical" evidence="1">
    <location>
        <begin position="92"/>
        <end position="118"/>
    </location>
</feature>
<evidence type="ECO:0000313" key="3">
    <source>
        <dbReference type="Proteomes" id="UP000777935"/>
    </source>
</evidence>
<comment type="caution">
    <text evidence="2">The sequence shown here is derived from an EMBL/GenBank/DDBJ whole genome shotgun (WGS) entry which is preliminary data.</text>
</comment>
<keyword evidence="1" id="KW-0812">Transmembrane</keyword>
<evidence type="ECO:0000256" key="1">
    <source>
        <dbReference type="SAM" id="Phobius"/>
    </source>
</evidence>
<feature type="transmembrane region" description="Helical" evidence="1">
    <location>
        <begin position="65"/>
        <end position="85"/>
    </location>
</feature>
<evidence type="ECO:0000313" key="2">
    <source>
        <dbReference type="EMBL" id="NSX55158.1"/>
    </source>
</evidence>
<name>A0ABX2IQK9_9RHOB</name>
<proteinExistence type="predicted"/>
<keyword evidence="3" id="KW-1185">Reference proteome</keyword>
<accession>A0ABX2IQK9</accession>
<organism evidence="2 3">
    <name type="scientific">Parasulfitobacter algicola</name>
    <dbReference type="NCBI Taxonomy" id="2614809"/>
    <lineage>
        <taxon>Bacteria</taxon>
        <taxon>Pseudomonadati</taxon>
        <taxon>Pseudomonadota</taxon>
        <taxon>Alphaproteobacteria</taxon>
        <taxon>Rhodobacterales</taxon>
        <taxon>Roseobacteraceae</taxon>
        <taxon>Parasulfitobacter</taxon>
    </lineage>
</organism>
<dbReference type="EMBL" id="JABUFE010000005">
    <property type="protein sequence ID" value="NSX55158.1"/>
    <property type="molecule type" value="Genomic_DNA"/>
</dbReference>
<dbReference type="RefSeq" id="WP_174137916.1">
    <property type="nucleotide sequence ID" value="NZ_JABUFE010000005.1"/>
</dbReference>
<protein>
    <submittedName>
        <fullName evidence="2">Uncharacterized protein</fullName>
    </submittedName>
</protein>
<keyword evidence="1" id="KW-0472">Membrane</keyword>
<dbReference type="Proteomes" id="UP000777935">
    <property type="component" value="Unassembled WGS sequence"/>
</dbReference>
<feature type="transmembrane region" description="Helical" evidence="1">
    <location>
        <begin position="289"/>
        <end position="312"/>
    </location>
</feature>
<sequence length="400" mass="43149">MLNEPYQTQFQINPLFSMLEKGLAVLLTIGVVIFMIDTAMLYLAVPDPISDEQFVDITQSHLGMATRHLIFSILLPLAVGLFGFVAASKHGLAAWALAGVVLMAAGFIYAPSMLGLMFNAQFYDIPVPSPQFGANPSSAQILSMASLGYMFVGLFTLISARATSRLLVGINLAILILAPLAAIAVSLDSNDTSEVYILSALFSAGALIITGIISLFDKGMRMHYYALALVGLTILPALFLLVYALPAWTTATLINPGAFALLQNADQLRGQNIEVLFDPTRGYSTPSPIAWAFGYQLAGLIAVAGFALAVIATRRIGNWGLVLLPLALVGLPSIFSIAFSNLMRIVFFAFQDELYQDINSPTFALTQYQQMPGPINSVAIFAILICACIVIYFIPKRVFD</sequence>
<reference evidence="2 3" key="1">
    <citation type="submission" date="2020-06" db="EMBL/GenBank/DDBJ databases">
        <title>Sulfitobacter algicola sp. nov., isolated from green algae.</title>
        <authorList>
            <person name="Wang C."/>
        </authorList>
    </citation>
    <scope>NUCLEOTIDE SEQUENCE [LARGE SCALE GENOMIC DNA]</scope>
    <source>
        <strain evidence="2 3">1151</strain>
    </source>
</reference>
<feature type="transmembrane region" description="Helical" evidence="1">
    <location>
        <begin position="138"/>
        <end position="159"/>
    </location>
</feature>
<feature type="transmembrane region" description="Helical" evidence="1">
    <location>
        <begin position="23"/>
        <end position="45"/>
    </location>
</feature>
<gene>
    <name evidence="2" type="ORF">HRQ87_10120</name>
</gene>
<feature type="transmembrane region" description="Helical" evidence="1">
    <location>
        <begin position="166"/>
        <end position="184"/>
    </location>
</feature>
<feature type="transmembrane region" description="Helical" evidence="1">
    <location>
        <begin position="319"/>
        <end position="339"/>
    </location>
</feature>
<feature type="transmembrane region" description="Helical" evidence="1">
    <location>
        <begin position="223"/>
        <end position="245"/>
    </location>
</feature>